<accession>A0A0N5AD74</accession>
<dbReference type="WBParaSite" id="SMUV_0000211101-mRNA-1">
    <property type="protein sequence ID" value="SMUV_0000211101-mRNA-1"/>
    <property type="gene ID" value="SMUV_0000211101"/>
</dbReference>
<dbReference type="AlphaFoldDB" id="A0A0N5AD74"/>
<protein>
    <submittedName>
        <fullName evidence="3">BHLH domain-containing protein</fullName>
    </submittedName>
</protein>
<dbReference type="GO" id="GO:0046983">
    <property type="term" value="F:protein dimerization activity"/>
    <property type="evidence" value="ECO:0007669"/>
    <property type="project" value="InterPro"/>
</dbReference>
<organism evidence="2 3">
    <name type="scientific">Syphacia muris</name>
    <dbReference type="NCBI Taxonomy" id="451379"/>
    <lineage>
        <taxon>Eukaryota</taxon>
        <taxon>Metazoa</taxon>
        <taxon>Ecdysozoa</taxon>
        <taxon>Nematoda</taxon>
        <taxon>Chromadorea</taxon>
        <taxon>Rhabditida</taxon>
        <taxon>Spirurina</taxon>
        <taxon>Oxyuridomorpha</taxon>
        <taxon>Oxyuroidea</taxon>
        <taxon>Oxyuridae</taxon>
        <taxon>Syphacia</taxon>
    </lineage>
</organism>
<dbReference type="Pfam" id="PF00010">
    <property type="entry name" value="HLH"/>
    <property type="match status" value="1"/>
</dbReference>
<reference evidence="3" key="1">
    <citation type="submission" date="2017-02" db="UniProtKB">
        <authorList>
            <consortium name="WormBaseParasite"/>
        </authorList>
    </citation>
    <scope>IDENTIFICATION</scope>
</reference>
<dbReference type="Proteomes" id="UP000046393">
    <property type="component" value="Unplaced"/>
</dbReference>
<dbReference type="Gene3D" id="4.10.280.10">
    <property type="entry name" value="Helix-loop-helix DNA-binding domain"/>
    <property type="match status" value="1"/>
</dbReference>
<name>A0A0N5AD74_9BILA</name>
<dbReference type="SUPFAM" id="SSF47459">
    <property type="entry name" value="HLH, helix-loop-helix DNA-binding domain"/>
    <property type="match status" value="1"/>
</dbReference>
<dbReference type="InterPro" id="IPR011598">
    <property type="entry name" value="bHLH_dom"/>
</dbReference>
<evidence type="ECO:0000313" key="2">
    <source>
        <dbReference type="Proteomes" id="UP000046393"/>
    </source>
</evidence>
<proteinExistence type="predicted"/>
<evidence type="ECO:0000313" key="3">
    <source>
        <dbReference type="WBParaSite" id="SMUV_0000211101-mRNA-1"/>
    </source>
</evidence>
<evidence type="ECO:0000259" key="1">
    <source>
        <dbReference type="PROSITE" id="PS50888"/>
    </source>
</evidence>
<feature type="domain" description="BHLH" evidence="1">
    <location>
        <begin position="34"/>
        <end position="83"/>
    </location>
</feature>
<sequence length="116" mass="13242">MNRCASRATSSSVNSDFHLQLSTEVRSITSSTRQRRQCRMVESSRQRQGCLEAFAVLRRLVNAQDKLSELELLQKIIDHIRYLQDELRNGESFLTEDKENYANVGALDRSSSSCTV</sequence>
<keyword evidence="2" id="KW-1185">Reference proteome</keyword>
<dbReference type="InterPro" id="IPR036638">
    <property type="entry name" value="HLH_DNA-bd_sf"/>
</dbReference>
<dbReference type="PROSITE" id="PS50888">
    <property type="entry name" value="BHLH"/>
    <property type="match status" value="1"/>
</dbReference>